<keyword evidence="5" id="KW-1185">Reference proteome</keyword>
<evidence type="ECO:0000256" key="1">
    <source>
        <dbReference type="ARBA" id="ARBA00022741"/>
    </source>
</evidence>
<feature type="domain" description="Protein kinase" evidence="3">
    <location>
        <begin position="1"/>
        <end position="291"/>
    </location>
</feature>
<dbReference type="PANTHER" id="PTHR44329:SF298">
    <property type="entry name" value="MIXED LINEAGE KINASE DOMAIN-LIKE PROTEIN"/>
    <property type="match status" value="1"/>
</dbReference>
<dbReference type="EMBL" id="MU150240">
    <property type="protein sequence ID" value="KAF9466744.1"/>
    <property type="molecule type" value="Genomic_DNA"/>
</dbReference>
<dbReference type="InterPro" id="IPR051681">
    <property type="entry name" value="Ser/Thr_Kinases-Pseudokinases"/>
</dbReference>
<evidence type="ECO:0000313" key="5">
    <source>
        <dbReference type="Proteomes" id="UP000807353"/>
    </source>
</evidence>
<feature type="non-terminal residue" evidence="4">
    <location>
        <position position="1"/>
    </location>
</feature>
<dbReference type="GO" id="GO:0004674">
    <property type="term" value="F:protein serine/threonine kinase activity"/>
    <property type="evidence" value="ECO:0007669"/>
    <property type="project" value="TreeGrafter"/>
</dbReference>
<comment type="caution">
    <text evidence="4">The sequence shown here is derived from an EMBL/GenBank/DDBJ whole genome shotgun (WGS) entry which is preliminary data.</text>
</comment>
<evidence type="ECO:0000313" key="4">
    <source>
        <dbReference type="EMBL" id="KAF9466744.1"/>
    </source>
</evidence>
<sequence>DLSDCVRKNGEHYEAIGDHADMWSGELTISGRKYQVAIKVLRGGPMRKTNSQTKLDKARQLDLERYGQIWRNLDDPHIARFWGLAFNFGPMPALILDYYPHGNIVGYIKKQKVPNEGRMRLLHEIAQGIQFLHSCQPSIVHGDIRGANVLINGNGQAVLADYQLAFIIESSDFTSVKTAGTCRWTAPEIMSPPEDDSPTDSPSLFTLSSDIFSFAMTFIEVFTEQVPFATKKNDSSVIFAILDGHRPDLPSYVQSNEALTVLLKNCWAEIPSERPTAEEVCNDLAHVHPFFAPLRPCLMSILAHSTTVQILA</sequence>
<dbReference type="PROSITE" id="PS50011">
    <property type="entry name" value="PROTEIN_KINASE_DOM"/>
    <property type="match status" value="1"/>
</dbReference>
<dbReference type="GO" id="GO:0005524">
    <property type="term" value="F:ATP binding"/>
    <property type="evidence" value="ECO:0007669"/>
    <property type="project" value="UniProtKB-KW"/>
</dbReference>
<gene>
    <name evidence="4" type="ORF">BDZ94DRAFT_1157354</name>
</gene>
<evidence type="ECO:0000259" key="3">
    <source>
        <dbReference type="PROSITE" id="PS50011"/>
    </source>
</evidence>
<dbReference type="PANTHER" id="PTHR44329">
    <property type="entry name" value="SERINE/THREONINE-PROTEIN KINASE TNNI3K-RELATED"/>
    <property type="match status" value="1"/>
</dbReference>
<keyword evidence="1" id="KW-0547">Nucleotide-binding</keyword>
<keyword evidence="4" id="KW-0808">Transferase</keyword>
<dbReference type="InterPro" id="IPR000719">
    <property type="entry name" value="Prot_kinase_dom"/>
</dbReference>
<protein>
    <submittedName>
        <fullName evidence="4">Kinase-like domain-containing protein</fullName>
    </submittedName>
</protein>
<name>A0A9P5YCI8_9AGAR</name>
<dbReference type="PROSITE" id="PS00109">
    <property type="entry name" value="PROTEIN_KINASE_TYR"/>
    <property type="match status" value="1"/>
</dbReference>
<dbReference type="Gene3D" id="1.10.510.10">
    <property type="entry name" value="Transferase(Phosphotransferase) domain 1"/>
    <property type="match status" value="1"/>
</dbReference>
<keyword evidence="2" id="KW-0067">ATP-binding</keyword>
<dbReference type="SUPFAM" id="SSF56112">
    <property type="entry name" value="Protein kinase-like (PK-like)"/>
    <property type="match status" value="1"/>
</dbReference>
<dbReference type="Proteomes" id="UP000807353">
    <property type="component" value="Unassembled WGS sequence"/>
</dbReference>
<dbReference type="OrthoDB" id="538607at2759"/>
<accession>A0A9P5YCI8</accession>
<dbReference type="Pfam" id="PF07714">
    <property type="entry name" value="PK_Tyr_Ser-Thr"/>
    <property type="match status" value="1"/>
</dbReference>
<organism evidence="4 5">
    <name type="scientific">Collybia nuda</name>
    <dbReference type="NCBI Taxonomy" id="64659"/>
    <lineage>
        <taxon>Eukaryota</taxon>
        <taxon>Fungi</taxon>
        <taxon>Dikarya</taxon>
        <taxon>Basidiomycota</taxon>
        <taxon>Agaricomycotina</taxon>
        <taxon>Agaricomycetes</taxon>
        <taxon>Agaricomycetidae</taxon>
        <taxon>Agaricales</taxon>
        <taxon>Tricholomatineae</taxon>
        <taxon>Clitocybaceae</taxon>
        <taxon>Collybia</taxon>
    </lineage>
</organism>
<dbReference type="InterPro" id="IPR011009">
    <property type="entry name" value="Kinase-like_dom_sf"/>
</dbReference>
<dbReference type="InterPro" id="IPR001245">
    <property type="entry name" value="Ser-Thr/Tyr_kinase_cat_dom"/>
</dbReference>
<dbReference type="InterPro" id="IPR008266">
    <property type="entry name" value="Tyr_kinase_AS"/>
</dbReference>
<reference evidence="4" key="1">
    <citation type="submission" date="2020-11" db="EMBL/GenBank/DDBJ databases">
        <authorList>
            <consortium name="DOE Joint Genome Institute"/>
            <person name="Ahrendt S."/>
            <person name="Riley R."/>
            <person name="Andreopoulos W."/>
            <person name="Labutti K."/>
            <person name="Pangilinan J."/>
            <person name="Ruiz-Duenas F.J."/>
            <person name="Barrasa J.M."/>
            <person name="Sanchez-Garcia M."/>
            <person name="Camarero S."/>
            <person name="Miyauchi S."/>
            <person name="Serrano A."/>
            <person name="Linde D."/>
            <person name="Babiker R."/>
            <person name="Drula E."/>
            <person name="Ayuso-Fernandez I."/>
            <person name="Pacheco R."/>
            <person name="Padilla G."/>
            <person name="Ferreira P."/>
            <person name="Barriuso J."/>
            <person name="Kellner H."/>
            <person name="Castanera R."/>
            <person name="Alfaro M."/>
            <person name="Ramirez L."/>
            <person name="Pisabarro A.G."/>
            <person name="Kuo A."/>
            <person name="Tritt A."/>
            <person name="Lipzen A."/>
            <person name="He G."/>
            <person name="Yan M."/>
            <person name="Ng V."/>
            <person name="Cullen D."/>
            <person name="Martin F."/>
            <person name="Rosso M.-N."/>
            <person name="Henrissat B."/>
            <person name="Hibbett D."/>
            <person name="Martinez A.T."/>
            <person name="Grigoriev I.V."/>
        </authorList>
    </citation>
    <scope>NUCLEOTIDE SEQUENCE</scope>
    <source>
        <strain evidence="4">CBS 247.69</strain>
    </source>
</reference>
<evidence type="ECO:0000256" key="2">
    <source>
        <dbReference type="ARBA" id="ARBA00022840"/>
    </source>
</evidence>
<dbReference type="AlphaFoldDB" id="A0A9P5YCI8"/>
<proteinExistence type="predicted"/>
<keyword evidence="4" id="KW-0418">Kinase</keyword>